<evidence type="ECO:0000256" key="7">
    <source>
        <dbReference type="ARBA" id="ARBA00023152"/>
    </source>
</evidence>
<protein>
    <recommendedName>
        <fullName evidence="8">Phosphotransferase</fullName>
        <ecNumber evidence="8">2.7.1.-</ecNumber>
    </recommendedName>
</protein>
<dbReference type="Proteomes" id="UP000007148">
    <property type="component" value="Unassembled WGS sequence"/>
</dbReference>
<evidence type="ECO:0000313" key="12">
    <source>
        <dbReference type="Proteomes" id="UP000007148"/>
    </source>
</evidence>
<keyword evidence="6 8" id="KW-0067">ATP-binding</keyword>
<accession>G4T7D5</accession>
<dbReference type="GO" id="GO:0005536">
    <property type="term" value="F:D-glucose binding"/>
    <property type="evidence" value="ECO:0007669"/>
    <property type="project" value="InterPro"/>
</dbReference>
<dbReference type="PROSITE" id="PS51748">
    <property type="entry name" value="HEXOKINASE_2"/>
    <property type="match status" value="1"/>
</dbReference>
<gene>
    <name evidence="11" type="ORF">PIIN_01082</name>
</gene>
<feature type="domain" description="Hexokinase C-terminal" evidence="10">
    <location>
        <begin position="217"/>
        <end position="478"/>
    </location>
</feature>
<dbReference type="InterPro" id="IPR022672">
    <property type="entry name" value="Hexokinase_N"/>
</dbReference>
<dbReference type="PANTHER" id="PTHR19443">
    <property type="entry name" value="HEXOKINASE"/>
    <property type="match status" value="1"/>
</dbReference>
<evidence type="ECO:0000256" key="5">
    <source>
        <dbReference type="ARBA" id="ARBA00022777"/>
    </source>
</evidence>
<dbReference type="Pfam" id="PF00349">
    <property type="entry name" value="Hexokinase_1"/>
    <property type="match status" value="1"/>
</dbReference>
<dbReference type="PRINTS" id="PR00475">
    <property type="entry name" value="HEXOKINASE"/>
</dbReference>
<dbReference type="GO" id="GO:0005524">
    <property type="term" value="F:ATP binding"/>
    <property type="evidence" value="ECO:0007669"/>
    <property type="project" value="UniProtKB-UniRule"/>
</dbReference>
<sequence>MAPIPPTDAPQPIKDVLDSIEKQFELSDERLKQITAHFVTMYRRGLQHGHEPMAMIPTYVTGVPDGSETGTFMAVDLGGTNFRVCEVQLLGDHKFSLKQKKFKVTEELKTGPAVDLFDYMASCIGDFMKELGNPPEDECLHLGMTFSFPVEQTALGAGRLLTWTKGFSATGAIGNDVVQLLQDSLDKKRVAAKCVALVNDTVGTLLTRGYLTGSCFLGAIFGTGTNGAYVEDLSSITKLKKLDAATRKADKMIINTEWGAFDNARHVLPITRWDNALDRISINPRYQAFEKLISGMYLGEIARNILIYLIDLPPIPGSNPPQHYLFRGHSTKKFNTQYGFDTELMSRIKNDSSPEAVRELLVNEMGFTDYQISDLDTQIVAWICDLVANRSAALSGCAVAATLVQCGYCEVGGGPGSKEVDSALELGVDGSLVEFYPGFEEALRKSLRAIVGEKMEQLVKVGMAKDGSGVGAALCALVATKNEQHS</sequence>
<dbReference type="PANTHER" id="PTHR19443:SF30">
    <property type="entry name" value="GLUCOKINASE-1-RELATED"/>
    <property type="match status" value="1"/>
</dbReference>
<dbReference type="OrthoDB" id="419537at2759"/>
<dbReference type="InterPro" id="IPR043129">
    <property type="entry name" value="ATPase_NBD"/>
</dbReference>
<dbReference type="SUPFAM" id="SSF53067">
    <property type="entry name" value="Actin-like ATPase domain"/>
    <property type="match status" value="2"/>
</dbReference>
<keyword evidence="3 8" id="KW-0808">Transferase</keyword>
<dbReference type="HOGENOM" id="CLU_014393_5_0_1"/>
<name>G4T7D5_SERID</name>
<dbReference type="GO" id="GO:0008865">
    <property type="term" value="F:fructokinase activity"/>
    <property type="evidence" value="ECO:0007669"/>
    <property type="project" value="TreeGrafter"/>
</dbReference>
<dbReference type="FunFam" id="3.30.420.40:FF:000034">
    <property type="entry name" value="Phosphotransferase"/>
    <property type="match status" value="1"/>
</dbReference>
<dbReference type="EMBL" id="CAFZ01000011">
    <property type="protein sequence ID" value="CCA67249.1"/>
    <property type="molecule type" value="Genomic_DNA"/>
</dbReference>
<dbReference type="GO" id="GO:0005829">
    <property type="term" value="C:cytosol"/>
    <property type="evidence" value="ECO:0007669"/>
    <property type="project" value="TreeGrafter"/>
</dbReference>
<keyword evidence="12" id="KW-1185">Reference proteome</keyword>
<evidence type="ECO:0000259" key="10">
    <source>
        <dbReference type="Pfam" id="PF03727"/>
    </source>
</evidence>
<keyword evidence="5 8" id="KW-0418">Kinase</keyword>
<evidence type="ECO:0000313" key="11">
    <source>
        <dbReference type="EMBL" id="CCA67249.1"/>
    </source>
</evidence>
<dbReference type="GO" id="GO:0004340">
    <property type="term" value="F:glucokinase activity"/>
    <property type="evidence" value="ECO:0007669"/>
    <property type="project" value="TreeGrafter"/>
</dbReference>
<dbReference type="eggNOG" id="KOG1369">
    <property type="taxonomic scope" value="Eukaryota"/>
</dbReference>
<dbReference type="GO" id="GO:0005739">
    <property type="term" value="C:mitochondrion"/>
    <property type="evidence" value="ECO:0007669"/>
    <property type="project" value="TreeGrafter"/>
</dbReference>
<dbReference type="InterPro" id="IPR022673">
    <property type="entry name" value="Hexokinase_C"/>
</dbReference>
<keyword evidence="7 8" id="KW-0324">Glycolysis</keyword>
<evidence type="ECO:0000256" key="4">
    <source>
        <dbReference type="ARBA" id="ARBA00022741"/>
    </source>
</evidence>
<feature type="domain" description="Hexokinase N-terminal" evidence="9">
    <location>
        <begin position="17"/>
        <end position="210"/>
    </location>
</feature>
<keyword evidence="4 8" id="KW-0547">Nucleotide-binding</keyword>
<comment type="pathway">
    <text evidence="1">Carbohydrate degradation; glycolysis; D-glyceraldehyde 3-phosphate and glycerone phosphate from D-glucose: step 1/4.</text>
</comment>
<evidence type="ECO:0000256" key="1">
    <source>
        <dbReference type="ARBA" id="ARBA00004888"/>
    </source>
</evidence>
<dbReference type="UniPathway" id="UPA00109">
    <property type="reaction ID" value="UER00180"/>
</dbReference>
<comment type="caution">
    <text evidence="11">The sequence shown here is derived from an EMBL/GenBank/DDBJ whole genome shotgun (WGS) entry which is preliminary data.</text>
</comment>
<dbReference type="AlphaFoldDB" id="G4T7D5"/>
<dbReference type="GO" id="GO:0006006">
    <property type="term" value="P:glucose metabolic process"/>
    <property type="evidence" value="ECO:0007669"/>
    <property type="project" value="TreeGrafter"/>
</dbReference>
<dbReference type="Gene3D" id="3.40.367.20">
    <property type="match status" value="1"/>
</dbReference>
<evidence type="ECO:0000256" key="3">
    <source>
        <dbReference type="ARBA" id="ARBA00022679"/>
    </source>
</evidence>
<dbReference type="OMA" id="YPNFEGY"/>
<dbReference type="GO" id="GO:0001678">
    <property type="term" value="P:intracellular glucose homeostasis"/>
    <property type="evidence" value="ECO:0007669"/>
    <property type="project" value="InterPro"/>
</dbReference>
<evidence type="ECO:0000256" key="8">
    <source>
        <dbReference type="RuleBase" id="RU362007"/>
    </source>
</evidence>
<comment type="similarity">
    <text evidence="2 8">Belongs to the hexokinase family.</text>
</comment>
<dbReference type="EC" id="2.7.1.-" evidence="8"/>
<reference evidence="11 12" key="1">
    <citation type="journal article" date="2011" name="PLoS Pathog.">
        <title>Endophytic Life Strategies Decoded by Genome and Transcriptome Analyses of the Mutualistic Root Symbiont Piriformospora indica.</title>
        <authorList>
            <person name="Zuccaro A."/>
            <person name="Lahrmann U."/>
            <person name="Guldener U."/>
            <person name="Langen G."/>
            <person name="Pfiffi S."/>
            <person name="Biedenkopf D."/>
            <person name="Wong P."/>
            <person name="Samans B."/>
            <person name="Grimm C."/>
            <person name="Basiewicz M."/>
            <person name="Murat C."/>
            <person name="Martin F."/>
            <person name="Kogel K.H."/>
        </authorList>
    </citation>
    <scope>NUCLEOTIDE SEQUENCE [LARGE SCALE GENOMIC DNA]</scope>
    <source>
        <strain evidence="11 12">DSM 11827</strain>
    </source>
</reference>
<evidence type="ECO:0000256" key="2">
    <source>
        <dbReference type="ARBA" id="ARBA00009225"/>
    </source>
</evidence>
<dbReference type="Gene3D" id="1.10.287.1250">
    <property type="match status" value="1"/>
</dbReference>
<evidence type="ECO:0000259" key="9">
    <source>
        <dbReference type="Pfam" id="PF00349"/>
    </source>
</evidence>
<dbReference type="Gene3D" id="3.30.420.40">
    <property type="match status" value="1"/>
</dbReference>
<dbReference type="STRING" id="1109443.G4T7D5"/>
<dbReference type="InterPro" id="IPR001312">
    <property type="entry name" value="Hexokinase"/>
</dbReference>
<evidence type="ECO:0000256" key="6">
    <source>
        <dbReference type="ARBA" id="ARBA00022840"/>
    </source>
</evidence>
<dbReference type="Pfam" id="PF03727">
    <property type="entry name" value="Hexokinase_2"/>
    <property type="match status" value="1"/>
</dbReference>
<proteinExistence type="inferred from homology"/>
<organism evidence="11 12">
    <name type="scientific">Serendipita indica (strain DSM 11827)</name>
    <name type="common">Root endophyte fungus</name>
    <name type="synonym">Piriformospora indica</name>
    <dbReference type="NCBI Taxonomy" id="1109443"/>
    <lineage>
        <taxon>Eukaryota</taxon>
        <taxon>Fungi</taxon>
        <taxon>Dikarya</taxon>
        <taxon>Basidiomycota</taxon>
        <taxon>Agaricomycotina</taxon>
        <taxon>Agaricomycetes</taxon>
        <taxon>Sebacinales</taxon>
        <taxon>Serendipitaceae</taxon>
        <taxon>Serendipita</taxon>
    </lineage>
</organism>
<dbReference type="InParanoid" id="G4T7D5"/>
<dbReference type="GO" id="GO:0006096">
    <property type="term" value="P:glycolytic process"/>
    <property type="evidence" value="ECO:0007669"/>
    <property type="project" value="UniProtKB-UniPathway"/>
</dbReference>